<protein>
    <submittedName>
        <fullName evidence="1">Uncharacterized protein</fullName>
    </submittedName>
</protein>
<keyword evidence="2" id="KW-1185">Reference proteome</keyword>
<reference evidence="1 2" key="1">
    <citation type="journal article" date="2019" name="New Phytol.">
        <title>Comparative genomics reveals unique wood-decay strategies and fruiting body development in the Schizophyllaceae.</title>
        <authorList>
            <person name="Almasi E."/>
            <person name="Sahu N."/>
            <person name="Krizsan K."/>
            <person name="Balint B."/>
            <person name="Kovacs G.M."/>
            <person name="Kiss B."/>
            <person name="Cseklye J."/>
            <person name="Drula E."/>
            <person name="Henrissat B."/>
            <person name="Nagy I."/>
            <person name="Chovatia M."/>
            <person name="Adam C."/>
            <person name="LaButti K."/>
            <person name="Lipzen A."/>
            <person name="Riley R."/>
            <person name="Grigoriev I.V."/>
            <person name="Nagy L.G."/>
        </authorList>
    </citation>
    <scope>NUCLEOTIDE SEQUENCE [LARGE SCALE GENOMIC DNA]</scope>
    <source>
        <strain evidence="1 2">NL-1724</strain>
    </source>
</reference>
<evidence type="ECO:0000313" key="1">
    <source>
        <dbReference type="EMBL" id="TRM59034.1"/>
    </source>
</evidence>
<accession>A0A550C2K8</accession>
<gene>
    <name evidence="1" type="ORF">BD626DRAFT_509524</name>
</gene>
<proteinExistence type="predicted"/>
<name>A0A550C2K8_9AGAR</name>
<evidence type="ECO:0000313" key="2">
    <source>
        <dbReference type="Proteomes" id="UP000320762"/>
    </source>
</evidence>
<organism evidence="1 2">
    <name type="scientific">Schizophyllum amplum</name>
    <dbReference type="NCBI Taxonomy" id="97359"/>
    <lineage>
        <taxon>Eukaryota</taxon>
        <taxon>Fungi</taxon>
        <taxon>Dikarya</taxon>
        <taxon>Basidiomycota</taxon>
        <taxon>Agaricomycotina</taxon>
        <taxon>Agaricomycetes</taxon>
        <taxon>Agaricomycetidae</taxon>
        <taxon>Agaricales</taxon>
        <taxon>Schizophyllaceae</taxon>
        <taxon>Schizophyllum</taxon>
    </lineage>
</organism>
<dbReference type="OrthoDB" id="2306919at2759"/>
<dbReference type="Proteomes" id="UP000320762">
    <property type="component" value="Unassembled WGS sequence"/>
</dbReference>
<sequence>MSSQARKIAGKLLARPLPPLVPKAPWDPSLTTAIDSLPDPAPVLAILHLLNDDMHNAHEVAQADENNLTSCYIHQQLHRREGDYWNSKWWISSGMRSPHRILELVHGGVPNAMKFVDDCERVGKGRSKHNDLERKQWHELTLTLDYAFENEA</sequence>
<comment type="caution">
    <text evidence="1">The sequence shown here is derived from an EMBL/GenBank/DDBJ whole genome shotgun (WGS) entry which is preliminary data.</text>
</comment>
<dbReference type="AlphaFoldDB" id="A0A550C2K8"/>
<dbReference type="EMBL" id="VDMD01000031">
    <property type="protein sequence ID" value="TRM59034.1"/>
    <property type="molecule type" value="Genomic_DNA"/>
</dbReference>